<dbReference type="InterPro" id="IPR039564">
    <property type="entry name" value="Peptidase_C39-like"/>
</dbReference>
<keyword evidence="5" id="KW-1185">Reference proteome</keyword>
<keyword evidence="2" id="KW-0472">Membrane</keyword>
<dbReference type="AlphaFoldDB" id="A0A7Y0ERQ0"/>
<evidence type="ECO:0000256" key="1">
    <source>
        <dbReference type="SAM" id="MobiDB-lite"/>
    </source>
</evidence>
<comment type="caution">
    <text evidence="4">The sequence shown here is derived from an EMBL/GenBank/DDBJ whole genome shotgun (WGS) entry which is preliminary data.</text>
</comment>
<feature type="region of interest" description="Disordered" evidence="1">
    <location>
        <begin position="443"/>
        <end position="484"/>
    </location>
</feature>
<feature type="domain" description="Peptidase C39-like" evidence="3">
    <location>
        <begin position="486"/>
        <end position="620"/>
    </location>
</feature>
<dbReference type="Proteomes" id="UP000532194">
    <property type="component" value="Unassembled WGS sequence"/>
</dbReference>
<evidence type="ECO:0000259" key="3">
    <source>
        <dbReference type="Pfam" id="PF13529"/>
    </source>
</evidence>
<feature type="compositionally biased region" description="Low complexity" evidence="1">
    <location>
        <begin position="454"/>
        <end position="480"/>
    </location>
</feature>
<evidence type="ECO:0000313" key="4">
    <source>
        <dbReference type="EMBL" id="NMM95198.1"/>
    </source>
</evidence>
<protein>
    <submittedName>
        <fullName evidence="4">Peptidase C39</fullName>
    </submittedName>
</protein>
<keyword evidence="2" id="KW-0812">Transmembrane</keyword>
<accession>A0A7Y0ERQ0</accession>
<dbReference type="RefSeq" id="WP_169173195.1">
    <property type="nucleotide sequence ID" value="NZ_JAAIII010000010.1"/>
</dbReference>
<proteinExistence type="predicted"/>
<gene>
    <name evidence="4" type="ORF">G1C95_2386</name>
</gene>
<dbReference type="EMBL" id="JAAIII010000010">
    <property type="protein sequence ID" value="NMM95198.1"/>
    <property type="molecule type" value="Genomic_DNA"/>
</dbReference>
<feature type="transmembrane region" description="Helical" evidence="2">
    <location>
        <begin position="26"/>
        <end position="47"/>
    </location>
</feature>
<keyword evidence="2" id="KW-1133">Transmembrane helix</keyword>
<sequence>MRTTSPHMSAPGTEDSRSVSPLRRHWLLICAIAAAVTVLMVAGAGLLHRPATEFPSSTIATKFDYADIALNDDPTQRFTDISGTVPQLSDLPQTTFDEAFPKNQTLPYPEGMYFTPLRLAANGTLIGETRYGTSRLDTQPGKLALGAYDLTTGAFSTFAERNDADSHESYAVPAANTEHVLFESSTMSTSSYALADLSTSKHRTLLTSERMPTHLTGAAFDGNGVMLNRFDPDVNQYVLEYHGFDGSVTLVERNNCSKAINVGSLWYYVLLDREAHTSSLVALDASARTKTVVYQIDSELQYLGQPEAAGDSLFVAQYALTAQDDGGNASVREVRLLRVDTTERTVMTLLSTDSMEPTLQANERFVVWSGASIVSNRTRLQTIMLDTATMTVLSQDNGGVFLADDTLAWVRYRKSDADINKGEVYTDANTEIKVASTINAATITGRTPATAPSQATPEQPTEPSTATPSTTESATAPTTTGDTVRLNVPTTLQEQGDWCVPAALQSVLTYKGIASDQATLAAAMNTQPVTGTEYVDLARVANAYLFGVESANPAGAGYHVQTIAIGDTSNETARTFAERVKADMATDDPVFAAVDVAALYPGFAHGNHIVVITGYNTDGNGNITHYRYVDSMRGVQDPTYAGLKIVTAETMMHAIVTNEEPAYVW</sequence>
<organism evidence="4 5">
    <name type="scientific">Bifidobacterium oedipodis</name>
    <dbReference type="NCBI Taxonomy" id="2675322"/>
    <lineage>
        <taxon>Bacteria</taxon>
        <taxon>Bacillati</taxon>
        <taxon>Actinomycetota</taxon>
        <taxon>Actinomycetes</taxon>
        <taxon>Bifidobacteriales</taxon>
        <taxon>Bifidobacteriaceae</taxon>
        <taxon>Bifidobacterium</taxon>
    </lineage>
</organism>
<dbReference type="Pfam" id="PF13529">
    <property type="entry name" value="Peptidase_C39_2"/>
    <property type="match status" value="1"/>
</dbReference>
<evidence type="ECO:0000256" key="2">
    <source>
        <dbReference type="SAM" id="Phobius"/>
    </source>
</evidence>
<feature type="compositionally biased region" description="Polar residues" evidence="1">
    <location>
        <begin position="443"/>
        <end position="453"/>
    </location>
</feature>
<dbReference type="Gene3D" id="3.90.70.10">
    <property type="entry name" value="Cysteine proteinases"/>
    <property type="match status" value="1"/>
</dbReference>
<name>A0A7Y0ERQ0_9BIFI</name>
<reference evidence="4 5" key="1">
    <citation type="submission" date="2020-02" db="EMBL/GenBank/DDBJ databases">
        <title>Characterization of phylogenetic diversity of novel bifidobacterial species isolated in Czech ZOOs.</title>
        <authorList>
            <person name="Lugli G.A."/>
            <person name="Vera N.B."/>
            <person name="Ventura M."/>
        </authorList>
    </citation>
    <scope>NUCLEOTIDE SEQUENCE [LARGE SCALE GENOMIC DNA]</scope>
    <source>
        <strain evidence="4 5">DSM 109957</strain>
    </source>
</reference>
<evidence type="ECO:0000313" key="5">
    <source>
        <dbReference type="Proteomes" id="UP000532194"/>
    </source>
</evidence>